<dbReference type="GO" id="GO:0005634">
    <property type="term" value="C:nucleus"/>
    <property type="evidence" value="ECO:0007669"/>
    <property type="project" value="UniProtKB-SubCell"/>
</dbReference>
<dbReference type="PANTHER" id="PTHR22930">
    <property type="match status" value="1"/>
</dbReference>
<keyword evidence="4" id="KW-0540">Nuclease</keyword>
<evidence type="ECO:0000256" key="8">
    <source>
        <dbReference type="SAM" id="MobiDB-lite"/>
    </source>
</evidence>
<feature type="domain" description="DDE Tnp4" evidence="9">
    <location>
        <begin position="214"/>
        <end position="367"/>
    </location>
</feature>
<dbReference type="InterPro" id="IPR027806">
    <property type="entry name" value="HARBI1_dom"/>
</dbReference>
<keyword evidence="5" id="KW-0479">Metal-binding</keyword>
<reference evidence="11" key="1">
    <citation type="submission" date="2025-08" db="UniProtKB">
        <authorList>
            <consortium name="RefSeq"/>
        </authorList>
    </citation>
    <scope>IDENTIFICATION</scope>
    <source>
        <tissue evidence="11">Whole sample</tissue>
    </source>
</reference>
<evidence type="ECO:0000259" key="9">
    <source>
        <dbReference type="Pfam" id="PF13359"/>
    </source>
</evidence>
<dbReference type="GO" id="GO:0016787">
    <property type="term" value="F:hydrolase activity"/>
    <property type="evidence" value="ECO:0007669"/>
    <property type="project" value="UniProtKB-KW"/>
</dbReference>
<dbReference type="RefSeq" id="XP_022311025.1">
    <property type="nucleotide sequence ID" value="XM_022455317.1"/>
</dbReference>
<feature type="compositionally biased region" description="Low complexity" evidence="8">
    <location>
        <begin position="47"/>
        <end position="97"/>
    </location>
</feature>
<dbReference type="PANTHER" id="PTHR22930:SF85">
    <property type="entry name" value="GH03217P-RELATED"/>
    <property type="match status" value="1"/>
</dbReference>
<evidence type="ECO:0000256" key="5">
    <source>
        <dbReference type="ARBA" id="ARBA00022723"/>
    </source>
</evidence>
<evidence type="ECO:0000313" key="10">
    <source>
        <dbReference type="Proteomes" id="UP000694844"/>
    </source>
</evidence>
<evidence type="ECO:0000256" key="2">
    <source>
        <dbReference type="ARBA" id="ARBA00004123"/>
    </source>
</evidence>
<keyword evidence="10" id="KW-1185">Reference proteome</keyword>
<sequence length="415" mass="46319">MHGTDNRLQLLLGIGTALSAISQQQLHQQSRQLSGTKKTTTLPAVKTTLGDKTTTTPPAVKTTLWAKTTTTPPAVKTTLGDKTTTTPPAVKTTLWAKTTTTPPAVKTTLGVKTTTTWSTLKAMRLTNRANTVDPRSFKLDDDDADSLFDGSMATVGTGPYDAIEPPKQLLVCLWYLANMSSMRQVICWPDAEKQRDISREVETVCEFRGVIGFLDGTHIRLSSALKGDRDYYNRKGFPSIQVQAVVDHEMKFTNIFTGWPGCVHDARVLRNSVLYTEAEAGNLVLHDHYILADSAYPLRNWLITPFKNLGHLTPQQVGFNKRLSSARQVVERAFGHLKGRFRRLQDIPLHNSKEICQMILATCILHNLCIINDDEVSDYIDNTETNHEDQQCDDIYQSGHIGVVRRLQLMNSINQ</sequence>
<feature type="region of interest" description="Disordered" evidence="8">
    <location>
        <begin position="44"/>
        <end position="97"/>
    </location>
</feature>
<protein>
    <submittedName>
        <fullName evidence="11">Uncharacterized protein LOC111116334</fullName>
    </submittedName>
</protein>
<evidence type="ECO:0000313" key="11">
    <source>
        <dbReference type="RefSeq" id="XP_022311025.1"/>
    </source>
</evidence>
<keyword evidence="6" id="KW-0378">Hydrolase</keyword>
<dbReference type="GO" id="GO:0004518">
    <property type="term" value="F:nuclease activity"/>
    <property type="evidence" value="ECO:0007669"/>
    <property type="project" value="UniProtKB-KW"/>
</dbReference>
<comment type="cofactor">
    <cofactor evidence="1">
        <name>a divalent metal cation</name>
        <dbReference type="ChEBI" id="CHEBI:60240"/>
    </cofactor>
</comment>
<dbReference type="GeneID" id="111116334"/>
<comment type="similarity">
    <text evidence="3">Belongs to the HARBI1 family.</text>
</comment>
<keyword evidence="7" id="KW-0539">Nucleus</keyword>
<evidence type="ECO:0000256" key="1">
    <source>
        <dbReference type="ARBA" id="ARBA00001968"/>
    </source>
</evidence>
<dbReference type="KEGG" id="cvn:111116334"/>
<gene>
    <name evidence="11" type="primary">LOC111116334</name>
</gene>
<dbReference type="Proteomes" id="UP000694844">
    <property type="component" value="Chromosome 10"/>
</dbReference>
<dbReference type="AlphaFoldDB" id="A0A8B8C5Z3"/>
<proteinExistence type="inferred from homology"/>
<dbReference type="Pfam" id="PF13359">
    <property type="entry name" value="DDE_Tnp_4"/>
    <property type="match status" value="1"/>
</dbReference>
<name>A0A8B8C5Z3_CRAVI</name>
<organism evidence="10 11">
    <name type="scientific">Crassostrea virginica</name>
    <name type="common">Eastern oyster</name>
    <dbReference type="NCBI Taxonomy" id="6565"/>
    <lineage>
        <taxon>Eukaryota</taxon>
        <taxon>Metazoa</taxon>
        <taxon>Spiralia</taxon>
        <taxon>Lophotrochozoa</taxon>
        <taxon>Mollusca</taxon>
        <taxon>Bivalvia</taxon>
        <taxon>Autobranchia</taxon>
        <taxon>Pteriomorphia</taxon>
        <taxon>Ostreida</taxon>
        <taxon>Ostreoidea</taxon>
        <taxon>Ostreidae</taxon>
        <taxon>Crassostrea</taxon>
    </lineage>
</organism>
<evidence type="ECO:0000256" key="4">
    <source>
        <dbReference type="ARBA" id="ARBA00022722"/>
    </source>
</evidence>
<comment type="subcellular location">
    <subcellularLocation>
        <location evidence="2">Nucleus</location>
    </subcellularLocation>
</comment>
<dbReference type="OrthoDB" id="6147640at2759"/>
<evidence type="ECO:0000256" key="6">
    <source>
        <dbReference type="ARBA" id="ARBA00022801"/>
    </source>
</evidence>
<evidence type="ECO:0000256" key="7">
    <source>
        <dbReference type="ARBA" id="ARBA00023242"/>
    </source>
</evidence>
<dbReference type="InterPro" id="IPR045249">
    <property type="entry name" value="HARBI1-like"/>
</dbReference>
<accession>A0A8B8C5Z3</accession>
<dbReference type="GO" id="GO:0046872">
    <property type="term" value="F:metal ion binding"/>
    <property type="evidence" value="ECO:0007669"/>
    <property type="project" value="UniProtKB-KW"/>
</dbReference>
<evidence type="ECO:0000256" key="3">
    <source>
        <dbReference type="ARBA" id="ARBA00006958"/>
    </source>
</evidence>